<dbReference type="Proteomes" id="UP001325140">
    <property type="component" value="Chromosome"/>
</dbReference>
<proteinExistence type="inferred from homology"/>
<dbReference type="InterPro" id="IPR020617">
    <property type="entry name" value="Thiolase_C"/>
</dbReference>
<evidence type="ECO:0000259" key="6">
    <source>
        <dbReference type="Pfam" id="PF02803"/>
    </source>
</evidence>
<evidence type="ECO:0000256" key="4">
    <source>
        <dbReference type="RuleBase" id="RU003557"/>
    </source>
</evidence>
<dbReference type="Pfam" id="PF02803">
    <property type="entry name" value="Thiolase_C"/>
    <property type="match status" value="1"/>
</dbReference>
<dbReference type="RefSeq" id="WP_323722007.1">
    <property type="nucleotide sequence ID" value="NZ_CP110343.1"/>
</dbReference>
<feature type="domain" description="Thiolase N-terminal" evidence="5">
    <location>
        <begin position="5"/>
        <end position="265"/>
    </location>
</feature>
<dbReference type="InterPro" id="IPR020615">
    <property type="entry name" value="Thiolase_acyl_enz_int_AS"/>
</dbReference>
<dbReference type="Gene3D" id="3.40.47.10">
    <property type="match status" value="2"/>
</dbReference>
<evidence type="ECO:0000313" key="7">
    <source>
        <dbReference type="EMBL" id="WPX98031.1"/>
    </source>
</evidence>
<dbReference type="PIRSF" id="PIRSF000429">
    <property type="entry name" value="Ac-CoA_Ac_transf"/>
    <property type="match status" value="1"/>
</dbReference>
<dbReference type="Pfam" id="PF00108">
    <property type="entry name" value="Thiolase_N"/>
    <property type="match status" value="1"/>
</dbReference>
<dbReference type="PROSITE" id="PS00737">
    <property type="entry name" value="THIOLASE_2"/>
    <property type="match status" value="1"/>
</dbReference>
<dbReference type="PROSITE" id="PS00098">
    <property type="entry name" value="THIOLASE_1"/>
    <property type="match status" value="1"/>
</dbReference>
<dbReference type="CDD" id="cd00751">
    <property type="entry name" value="thiolase"/>
    <property type="match status" value="1"/>
</dbReference>
<dbReference type="PROSITE" id="PS00099">
    <property type="entry name" value="THIOLASE_3"/>
    <property type="match status" value="1"/>
</dbReference>
<dbReference type="InterPro" id="IPR016039">
    <property type="entry name" value="Thiolase-like"/>
</dbReference>
<name>A0ABZ0UPI9_9RICK</name>
<dbReference type="PANTHER" id="PTHR18919">
    <property type="entry name" value="ACETYL-COA C-ACYLTRANSFERASE"/>
    <property type="match status" value="1"/>
</dbReference>
<keyword evidence="3 4" id="KW-0012">Acyltransferase</keyword>
<accession>A0ABZ0UPI9</accession>
<evidence type="ECO:0000259" key="5">
    <source>
        <dbReference type="Pfam" id="PF00108"/>
    </source>
</evidence>
<evidence type="ECO:0000256" key="1">
    <source>
        <dbReference type="ARBA" id="ARBA00010982"/>
    </source>
</evidence>
<comment type="similarity">
    <text evidence="1 4">Belongs to the thiolase-like superfamily. Thiolase family.</text>
</comment>
<protein>
    <submittedName>
        <fullName evidence="7">Acetyl-CoA acetyltransferase</fullName>
    </submittedName>
</protein>
<dbReference type="InterPro" id="IPR020616">
    <property type="entry name" value="Thiolase_N"/>
</dbReference>
<gene>
    <name evidence="7" type="ORF">Fokcrypt_00559</name>
</gene>
<dbReference type="InterPro" id="IPR020610">
    <property type="entry name" value="Thiolase_AS"/>
</dbReference>
<evidence type="ECO:0000256" key="2">
    <source>
        <dbReference type="ARBA" id="ARBA00022679"/>
    </source>
</evidence>
<dbReference type="InterPro" id="IPR002155">
    <property type="entry name" value="Thiolase"/>
</dbReference>
<feature type="domain" description="Thiolase C-terminal" evidence="6">
    <location>
        <begin position="273"/>
        <end position="393"/>
    </location>
</feature>
<keyword evidence="2 4" id="KW-0808">Transferase</keyword>
<sequence length="394" mass="41934">MYNKVVIVGAKRSPIGTLCGSLKKLHAHEIGIQVIDKLLLEVGLKQQEVTEVIVGQVLTALCGQNPARQLSIGAKIPIHTPAWLVNQVCGSGLKAIYLGMNSILNSHSDEKSIVIAGGQESMSKVPHATHLRNAVKLGNASLQDVMIFDGLLDPFNNIHMGITAENLAVKYNINRQEQDFFATKSQEKANVARKNGAFLDEIVPIVMQDHKKDEIVFSSDESVKSSDLEKIFTLRPAFQKNGTVTAGNSSPINDGAAYVVLTSESYAKSRKLPILATIESFAQSGVEPSIMGIGPVLASQKALQYAGWKVADLNLIEANEAFAAQAIAVNKEMLWNESIVNVNGGAIALGHPIGASGARILVTLIHALRRRGGGKGLATLCVGGGMGVAMCITV</sequence>
<evidence type="ECO:0000313" key="8">
    <source>
        <dbReference type="Proteomes" id="UP001325140"/>
    </source>
</evidence>
<reference evidence="7" key="1">
    <citation type="submission" date="2022-10" db="EMBL/GenBank/DDBJ databases">
        <title>Host association and intracellularity evolved multiple times independently in the Rickettsiales.</title>
        <authorList>
            <person name="Castelli M."/>
            <person name="Nardi T."/>
            <person name="Gammuto L."/>
            <person name="Bellinzona G."/>
            <person name="Sabaneyeva E."/>
            <person name="Potekhin A."/>
            <person name="Serra V."/>
            <person name="Petroni G."/>
            <person name="Sassera D."/>
        </authorList>
    </citation>
    <scope>NUCLEOTIDE SEQUENCE [LARGE SCALE GENOMIC DNA]</scope>
    <source>
        <strain evidence="7">US_Bl 11III1</strain>
    </source>
</reference>
<dbReference type="EMBL" id="CP110343">
    <property type="protein sequence ID" value="WPX98031.1"/>
    <property type="molecule type" value="Genomic_DNA"/>
</dbReference>
<dbReference type="SUPFAM" id="SSF53901">
    <property type="entry name" value="Thiolase-like"/>
    <property type="match status" value="2"/>
</dbReference>
<keyword evidence="8" id="KW-1185">Reference proteome</keyword>
<evidence type="ECO:0000256" key="3">
    <source>
        <dbReference type="ARBA" id="ARBA00023315"/>
    </source>
</evidence>
<dbReference type="PANTHER" id="PTHR18919:SF107">
    <property type="entry name" value="ACETYL-COA ACETYLTRANSFERASE, CYTOSOLIC"/>
    <property type="match status" value="1"/>
</dbReference>
<dbReference type="NCBIfam" id="TIGR01930">
    <property type="entry name" value="AcCoA-C-Actrans"/>
    <property type="match status" value="1"/>
</dbReference>
<organism evidence="7 8">
    <name type="scientific">Candidatus Fokinia crypta</name>
    <dbReference type="NCBI Taxonomy" id="1920990"/>
    <lineage>
        <taxon>Bacteria</taxon>
        <taxon>Pseudomonadati</taxon>
        <taxon>Pseudomonadota</taxon>
        <taxon>Alphaproteobacteria</taxon>
        <taxon>Rickettsiales</taxon>
        <taxon>Candidatus Midichloriaceae</taxon>
        <taxon>Candidatus Fokinia</taxon>
    </lineage>
</organism>
<dbReference type="InterPro" id="IPR020613">
    <property type="entry name" value="Thiolase_CS"/>
</dbReference>